<protein>
    <submittedName>
        <fullName evidence="9">DNA internalization-related competence protein ComEC/Rec2</fullName>
    </submittedName>
</protein>
<dbReference type="GO" id="GO:0030420">
    <property type="term" value="P:establishment of competence for transformation"/>
    <property type="evidence" value="ECO:0007669"/>
    <property type="project" value="InterPro"/>
</dbReference>
<dbReference type="Pfam" id="PF03772">
    <property type="entry name" value="Competence"/>
    <property type="match status" value="1"/>
</dbReference>
<dbReference type="InterPro" id="IPR004797">
    <property type="entry name" value="Competence_ComEC/Rec2"/>
</dbReference>
<evidence type="ECO:0000313" key="11">
    <source>
        <dbReference type="Proteomes" id="UP000671910"/>
    </source>
</evidence>
<dbReference type="PANTHER" id="PTHR30619">
    <property type="entry name" value="DNA INTERNALIZATION/COMPETENCE PROTEIN COMEC/REC2"/>
    <property type="match status" value="1"/>
</dbReference>
<reference evidence="9" key="2">
    <citation type="submission" date="2021-04" db="EMBL/GenBank/DDBJ databases">
        <title>Novel species in family Eggerthellaceae.</title>
        <authorList>
            <person name="Zhang G."/>
        </authorList>
    </citation>
    <scope>NUCLEOTIDE SEQUENCE</scope>
    <source>
        <strain evidence="9">Zg-886</strain>
    </source>
</reference>
<dbReference type="PROSITE" id="PS51257">
    <property type="entry name" value="PROKAR_LIPOPROTEIN"/>
    <property type="match status" value="1"/>
</dbReference>
<dbReference type="SMART" id="SM00849">
    <property type="entry name" value="Lactamase_B"/>
    <property type="match status" value="1"/>
</dbReference>
<dbReference type="SUPFAM" id="SSF56281">
    <property type="entry name" value="Metallo-hydrolase/oxidoreductase"/>
    <property type="match status" value="1"/>
</dbReference>
<dbReference type="InterPro" id="IPR036866">
    <property type="entry name" value="RibonucZ/Hydroxyglut_hydro"/>
</dbReference>
<dbReference type="InterPro" id="IPR035681">
    <property type="entry name" value="ComA-like_MBL"/>
</dbReference>
<dbReference type="EMBL" id="CP072829">
    <property type="protein sequence ID" value="QTU85196.1"/>
    <property type="molecule type" value="Genomic_DNA"/>
</dbReference>
<dbReference type="KEGG" id="ebz:J7S26_04075"/>
<dbReference type="Pfam" id="PF00753">
    <property type="entry name" value="Lactamase_B"/>
    <property type="match status" value="1"/>
</dbReference>
<keyword evidence="3 6" id="KW-0812">Transmembrane</keyword>
<evidence type="ECO:0000256" key="2">
    <source>
        <dbReference type="ARBA" id="ARBA00022475"/>
    </source>
</evidence>
<keyword evidence="4 6" id="KW-1133">Transmembrane helix</keyword>
<comment type="subcellular location">
    <subcellularLocation>
        <location evidence="1">Cell membrane</location>
        <topology evidence="1">Multi-pass membrane protein</topology>
    </subcellularLocation>
</comment>
<reference evidence="8 10" key="1">
    <citation type="submission" date="2019-11" db="EMBL/GenBank/DDBJ databases">
        <title>Eggerthellaceae novel genus isolated from the rectal contents of marmort.</title>
        <authorList>
            <person name="Zhang G."/>
        </authorList>
    </citation>
    <scope>NUCLEOTIDE SEQUENCE [LARGE SCALE GENOMIC DNA]</scope>
    <source>
        <strain evidence="10">zg-886</strain>
        <strain evidence="8">Zg-886</strain>
    </source>
</reference>
<dbReference type="InterPro" id="IPR004477">
    <property type="entry name" value="ComEC_N"/>
</dbReference>
<dbReference type="GO" id="GO:0005886">
    <property type="term" value="C:plasma membrane"/>
    <property type="evidence" value="ECO:0007669"/>
    <property type="project" value="UniProtKB-SubCell"/>
</dbReference>
<dbReference type="CDD" id="cd07731">
    <property type="entry name" value="ComA-like_MBL-fold"/>
    <property type="match status" value="1"/>
</dbReference>
<dbReference type="Gene3D" id="3.60.15.10">
    <property type="entry name" value="Ribonuclease Z/Hydroxyacylglutathione hydrolase-like"/>
    <property type="match status" value="1"/>
</dbReference>
<organism evidence="9 11">
    <name type="scientific">Xiamenia xianingshaonis</name>
    <dbReference type="NCBI Taxonomy" id="2682776"/>
    <lineage>
        <taxon>Bacteria</taxon>
        <taxon>Bacillati</taxon>
        <taxon>Actinomycetota</taxon>
        <taxon>Coriobacteriia</taxon>
        <taxon>Eggerthellales</taxon>
        <taxon>Eggerthellaceae</taxon>
        <taxon>Xiamenia</taxon>
    </lineage>
</organism>
<sequence length="740" mass="76201">MGFDAKRWLAVGACGAAAALACVVGLVRSRRRSLFAALTGVFLGVALVGCVLCAQQLQAGEWEGSRREVVIEALEDGSAGLFGTSATARATDAEGRSVKVSVRFSEDVGEVRYGDVMRAKVVFERPKETSKAYAWSSGCLLTAKVDKTDRLEPAGLKGLVLAVRNAAIDQLEAVPNAGAPLVAALACGWRESLDDGLYQDFKACGLAHVVAVSGAHLSIVCALLGCLLKAVRVSRRISIAVQALFVAAYVILAGMPVSCLRAAAMTLAGLASFFVGRKAYALGALSWCIIVFLATDPWTALSVSFALSAASTLGIVVFSGLVGSWAETAAPWVPEALREAVALTLASNVATLPLSAAWFSQVSIIAPLANAVVAPLFAPLCGVCLVSVLVACAAPATASLVLGVACLLSELFSSVVSLLASVPYASVPASLSAGAGIAVAFALCVLLWLWWPRLTGAGAAVCAASLAVALAVVVAVRPLLVADEIRMLDVGQGDAFVIRSRGCAVLVDTGNQDAKLVSALARAGIAHLDGVFVTHGDDDHMGSLTALDGIVGIDRVFVAKDALDCGCDSCERLLRDASTVAGEDGVIGLSQGDSVQVGAFKLDVVWPQAFSDEGGNGDSLCVLAKTDTDGDGVGDWTTLMTGDAEAEQLSEMIEAGLVGRVDVYKVGHHGSKKALDDEAARVLSPSLVLVSAGANNRYGHPAAETLERLEAVGAAVVRTDEQGDVSCVFRSDGLEVACQR</sequence>
<dbReference type="InterPro" id="IPR001279">
    <property type="entry name" value="Metallo-B-lactamas"/>
</dbReference>
<evidence type="ECO:0000313" key="9">
    <source>
        <dbReference type="EMBL" id="QTU85196.1"/>
    </source>
</evidence>
<dbReference type="NCBIfam" id="TIGR00361">
    <property type="entry name" value="ComEC_Rec2"/>
    <property type="match status" value="1"/>
</dbReference>
<feature type="transmembrane region" description="Helical" evidence="6">
    <location>
        <begin position="206"/>
        <end position="228"/>
    </location>
</feature>
<gene>
    <name evidence="8" type="ORF">GMI68_02855</name>
    <name evidence="9" type="ORF">J7S26_04075</name>
</gene>
<feature type="transmembrane region" description="Helical" evidence="6">
    <location>
        <begin position="6"/>
        <end position="27"/>
    </location>
</feature>
<keyword evidence="5 6" id="KW-0472">Membrane</keyword>
<feature type="domain" description="Metallo-beta-lactamase" evidence="7">
    <location>
        <begin position="492"/>
        <end position="694"/>
    </location>
</feature>
<feature type="transmembrane region" description="Helical" evidence="6">
    <location>
        <begin position="397"/>
        <end position="419"/>
    </location>
</feature>
<feature type="transmembrane region" description="Helical" evidence="6">
    <location>
        <begin position="34"/>
        <end position="57"/>
    </location>
</feature>
<dbReference type="Proteomes" id="UP000636394">
    <property type="component" value="Unassembled WGS sequence"/>
</dbReference>
<feature type="transmembrane region" description="Helical" evidence="6">
    <location>
        <begin position="431"/>
        <end position="451"/>
    </location>
</feature>
<proteinExistence type="predicted"/>
<feature type="transmembrane region" description="Helical" evidence="6">
    <location>
        <begin position="341"/>
        <end position="359"/>
    </location>
</feature>
<dbReference type="PANTHER" id="PTHR30619:SF7">
    <property type="entry name" value="BETA-LACTAMASE DOMAIN PROTEIN"/>
    <property type="match status" value="1"/>
</dbReference>
<name>A0A9E6MRZ6_9ACTN</name>
<evidence type="ECO:0000256" key="3">
    <source>
        <dbReference type="ARBA" id="ARBA00022692"/>
    </source>
</evidence>
<feature type="transmembrane region" description="Helical" evidence="6">
    <location>
        <begin position="371"/>
        <end position="391"/>
    </location>
</feature>
<keyword evidence="10" id="KW-1185">Reference proteome</keyword>
<keyword evidence="2" id="KW-1003">Cell membrane</keyword>
<evidence type="ECO:0000256" key="1">
    <source>
        <dbReference type="ARBA" id="ARBA00004651"/>
    </source>
</evidence>
<feature type="transmembrane region" description="Helical" evidence="6">
    <location>
        <begin position="270"/>
        <end position="293"/>
    </location>
</feature>
<accession>A0A9E6MRZ6</accession>
<evidence type="ECO:0000256" key="4">
    <source>
        <dbReference type="ARBA" id="ARBA00022989"/>
    </source>
</evidence>
<feature type="transmembrane region" description="Helical" evidence="6">
    <location>
        <begin position="240"/>
        <end position="264"/>
    </location>
</feature>
<dbReference type="AlphaFoldDB" id="A0A9E6MRZ6"/>
<evidence type="ECO:0000313" key="10">
    <source>
        <dbReference type="Proteomes" id="UP000636394"/>
    </source>
</evidence>
<evidence type="ECO:0000259" key="7">
    <source>
        <dbReference type="SMART" id="SM00849"/>
    </source>
</evidence>
<dbReference type="NCBIfam" id="TIGR00360">
    <property type="entry name" value="ComEC_N-term"/>
    <property type="match status" value="1"/>
</dbReference>
<dbReference type="EMBL" id="WPCR01000003">
    <property type="protein sequence ID" value="NHM13722.1"/>
    <property type="molecule type" value="Genomic_DNA"/>
</dbReference>
<feature type="transmembrane region" description="Helical" evidence="6">
    <location>
        <begin position="300"/>
        <end position="321"/>
    </location>
</feature>
<dbReference type="Proteomes" id="UP000671910">
    <property type="component" value="Chromosome"/>
</dbReference>
<evidence type="ECO:0000313" key="8">
    <source>
        <dbReference type="EMBL" id="NHM13722.1"/>
    </source>
</evidence>
<dbReference type="InterPro" id="IPR052159">
    <property type="entry name" value="Competence_DNA_uptake"/>
</dbReference>
<evidence type="ECO:0000256" key="5">
    <source>
        <dbReference type="ARBA" id="ARBA00023136"/>
    </source>
</evidence>
<feature type="transmembrane region" description="Helical" evidence="6">
    <location>
        <begin position="457"/>
        <end position="480"/>
    </location>
</feature>
<evidence type="ECO:0000256" key="6">
    <source>
        <dbReference type="SAM" id="Phobius"/>
    </source>
</evidence>